<dbReference type="EMBL" id="RSCD01000018">
    <property type="protein sequence ID" value="RSH86971.1"/>
    <property type="molecule type" value="Genomic_DNA"/>
</dbReference>
<dbReference type="InterPro" id="IPR011051">
    <property type="entry name" value="RmlC_Cupin_sf"/>
</dbReference>
<proteinExistence type="predicted"/>
<evidence type="ECO:0000259" key="1">
    <source>
        <dbReference type="Pfam" id="PF06172"/>
    </source>
</evidence>
<evidence type="ECO:0000313" key="2">
    <source>
        <dbReference type="EMBL" id="RSH86971.1"/>
    </source>
</evidence>
<sequence length="234" mass="25594">MAPSYPYPYPVTNSELIRLHKLESHLEGGFFAETAVLASQPSKTAPQLPPGLAANATNALDGKAQVSWGAGAQLLGGQSAPSTAEGTKVEATQIYYLLTADSYRGKMHFNLHAHFHLLHSGRSLYTLIKPPTSPDETPEVHRIIMGHDAAAGEVSQLFVPGGWWKASEIPEEDRLLLDAPDTADLKERIGCLVSEIVVPGWNPDQHLFIDEDKLKAMWGGKPGWEPYMKYMHSA</sequence>
<dbReference type="InterPro" id="IPR014710">
    <property type="entry name" value="RmlC-like_jellyroll"/>
</dbReference>
<evidence type="ECO:0000313" key="3">
    <source>
        <dbReference type="Proteomes" id="UP000279259"/>
    </source>
</evidence>
<gene>
    <name evidence="2" type="ORF">EHS25_003459</name>
</gene>
<dbReference type="InterPro" id="IPR009327">
    <property type="entry name" value="Cupin_DUF985"/>
</dbReference>
<dbReference type="Pfam" id="PF06172">
    <property type="entry name" value="Cupin_5"/>
    <property type="match status" value="1"/>
</dbReference>
<dbReference type="PANTHER" id="PTHR33387:SF3">
    <property type="entry name" value="DUF985 DOMAIN-CONTAINING PROTEIN"/>
    <property type="match status" value="1"/>
</dbReference>
<name>A0A427Y7A5_9TREE</name>
<protein>
    <recommendedName>
        <fullName evidence="1">DUF985 domain-containing protein</fullName>
    </recommendedName>
</protein>
<feature type="domain" description="DUF985" evidence="1">
    <location>
        <begin position="15"/>
        <end position="207"/>
    </location>
</feature>
<accession>A0A427Y7A5</accession>
<dbReference type="PANTHER" id="PTHR33387">
    <property type="entry name" value="RMLC-LIKE JELLY ROLL FOLD PROTEIN"/>
    <property type="match status" value="1"/>
</dbReference>
<dbReference type="Gene3D" id="2.60.120.10">
    <property type="entry name" value="Jelly Rolls"/>
    <property type="match status" value="1"/>
</dbReference>
<keyword evidence="3" id="KW-1185">Reference proteome</keyword>
<reference evidence="2 3" key="1">
    <citation type="submission" date="2018-11" db="EMBL/GenBank/DDBJ databases">
        <title>Genome sequence of Saitozyma podzolica DSM 27192.</title>
        <authorList>
            <person name="Aliyu H."/>
            <person name="Gorte O."/>
            <person name="Ochsenreither K."/>
        </authorList>
    </citation>
    <scope>NUCLEOTIDE SEQUENCE [LARGE SCALE GENOMIC DNA]</scope>
    <source>
        <strain evidence="2 3">DSM 27192</strain>
    </source>
</reference>
<organism evidence="2 3">
    <name type="scientific">Saitozyma podzolica</name>
    <dbReference type="NCBI Taxonomy" id="1890683"/>
    <lineage>
        <taxon>Eukaryota</taxon>
        <taxon>Fungi</taxon>
        <taxon>Dikarya</taxon>
        <taxon>Basidiomycota</taxon>
        <taxon>Agaricomycotina</taxon>
        <taxon>Tremellomycetes</taxon>
        <taxon>Tremellales</taxon>
        <taxon>Trimorphomycetaceae</taxon>
        <taxon>Saitozyma</taxon>
    </lineage>
</organism>
<dbReference type="InterPro" id="IPR039935">
    <property type="entry name" value="YML079W-like"/>
</dbReference>
<comment type="caution">
    <text evidence="2">The sequence shown here is derived from an EMBL/GenBank/DDBJ whole genome shotgun (WGS) entry which is preliminary data.</text>
</comment>
<dbReference type="SUPFAM" id="SSF51182">
    <property type="entry name" value="RmlC-like cupins"/>
    <property type="match status" value="1"/>
</dbReference>
<dbReference type="Proteomes" id="UP000279259">
    <property type="component" value="Unassembled WGS sequence"/>
</dbReference>
<dbReference type="OrthoDB" id="6614653at2759"/>
<dbReference type="AlphaFoldDB" id="A0A427Y7A5"/>